<reference evidence="2 3" key="1">
    <citation type="submission" date="2019-03" db="EMBL/GenBank/DDBJ databases">
        <title>Genomic Encyclopedia of Type Strains, Phase IV (KMG-IV): sequencing the most valuable type-strain genomes for metagenomic binning, comparative biology and taxonomic classification.</title>
        <authorList>
            <person name="Goeker M."/>
        </authorList>
    </citation>
    <scope>NUCLEOTIDE SEQUENCE [LARGE SCALE GENOMIC DNA]</scope>
    <source>
        <strain evidence="2 3">DSM 19580</strain>
    </source>
</reference>
<sequence length="456" mass="50837">MNDKLQLAVNHALNDARMARARMGMINPGMGLDSKRNTAWCEYGFKDELTFEDLYKLYRRGGIAFGAVNKIISHCWKTAPEIIEGDKYDKDSNPTTWERSLKPVFTNRFWLTFSEADRRRLVGRWSGILLHIRDNKAWNLPATRGRGLAKISAVWAGALKPYTLDTNINSTTYGQPTMWEYAENLPNGASRRVQIHPDRVFILGDYSEDAIGFLEPSYNAFVSLEKVEGGSGESFLKNAARQLNVNFEKEINFNNLASLYGVSVSELQEKFNEAAVEVNRGNDVLLTTQGASVTPLVTAVADPGPTYDVNLQTAAAGVDIPTKVLVGMQTGERASSEDQKYMNARCQSRRVGEIAYDIEDFTDKLTDLQIIRPITEKAVMWDDLNEQSASDRLDSAVKMSQINGTSMATGEAVFSNEEIRVAAGYEAESDYPLPELEDDEEDDEEAEASDNTEKQG</sequence>
<organism evidence="2 3">
    <name type="scientific">Biostraticola tofi</name>
    <dbReference type="NCBI Taxonomy" id="466109"/>
    <lineage>
        <taxon>Bacteria</taxon>
        <taxon>Pseudomonadati</taxon>
        <taxon>Pseudomonadota</taxon>
        <taxon>Gammaproteobacteria</taxon>
        <taxon>Enterobacterales</taxon>
        <taxon>Bruguierivoracaceae</taxon>
        <taxon>Biostraticola</taxon>
    </lineage>
</organism>
<name>A0A4R3Z5P4_9GAMM</name>
<dbReference type="AlphaFoldDB" id="A0A4R3Z5P4"/>
<dbReference type="Proteomes" id="UP000295719">
    <property type="component" value="Unassembled WGS sequence"/>
</dbReference>
<dbReference type="EMBL" id="SMCR01000001">
    <property type="protein sequence ID" value="TCW00399.1"/>
    <property type="molecule type" value="Genomic_DNA"/>
</dbReference>
<evidence type="ECO:0000313" key="2">
    <source>
        <dbReference type="EMBL" id="TCW00399.1"/>
    </source>
</evidence>
<feature type="compositionally biased region" description="Acidic residues" evidence="1">
    <location>
        <begin position="435"/>
        <end position="450"/>
    </location>
</feature>
<evidence type="ECO:0000256" key="1">
    <source>
        <dbReference type="SAM" id="MobiDB-lite"/>
    </source>
</evidence>
<keyword evidence="3" id="KW-1185">Reference proteome</keyword>
<evidence type="ECO:0008006" key="4">
    <source>
        <dbReference type="Google" id="ProtNLM"/>
    </source>
</evidence>
<protein>
    <recommendedName>
        <fullName evidence="4">DUF1073 domain-containing protein</fullName>
    </recommendedName>
</protein>
<dbReference type="RefSeq" id="WP_131863959.1">
    <property type="nucleotide sequence ID" value="NZ_SMCR01000001.1"/>
</dbReference>
<gene>
    <name evidence="2" type="ORF">EDC52_101749</name>
</gene>
<dbReference type="OrthoDB" id="7440425at2"/>
<feature type="region of interest" description="Disordered" evidence="1">
    <location>
        <begin position="424"/>
        <end position="456"/>
    </location>
</feature>
<proteinExistence type="predicted"/>
<evidence type="ECO:0000313" key="3">
    <source>
        <dbReference type="Proteomes" id="UP000295719"/>
    </source>
</evidence>
<comment type="caution">
    <text evidence="2">The sequence shown here is derived from an EMBL/GenBank/DDBJ whole genome shotgun (WGS) entry which is preliminary data.</text>
</comment>
<accession>A0A4R3Z5P4</accession>